<sequence>MKPIRTHLLFLLLCLSFAIGPARVCRAQGQTLAGPFRLENPKHRRVHIPMQIQRNLLVVTITLNGYGPFNFLLDTGVATSIITSPALADSLHLRHGQLFRITGAGGADTGLQAYQADSVQVALRGVVAQHMSLLVLSQDVLNLSGYIGMPIHGILGSELFRSFVVTLRPEEGYLVATRPEVYNAPTGRFWSFIPLSVENNKAYFTAPIKLSDSLTLPLKLVLDTGASHALSIELDSDPRLKAPAPRLPTDLGRGLTGVVQGFLGRVPLLQLGRYTLPNVLASFPNSADVHRRIDVPRNGNVGYELLKRFSLVIDYPHQRLFLRPNQQLRDGFEHDMCGIEFMAVGPDLRRYVILRVMPNSPAAAAGLEPEMELVSINLIPANFFNLTQLSRIMHSEDGRNILLLLRRPDGELQTTTVRLKRQI</sequence>
<keyword evidence="5" id="KW-1185">Reference proteome</keyword>
<dbReference type="Pfam" id="PF17820">
    <property type="entry name" value="PDZ_6"/>
    <property type="match status" value="1"/>
</dbReference>
<dbReference type="InterPro" id="IPR021109">
    <property type="entry name" value="Peptidase_aspartic_dom_sf"/>
</dbReference>
<feature type="chain" id="PRO_5045156730" description="Peptidase A2 domain-containing protein" evidence="2">
    <location>
        <begin position="28"/>
        <end position="423"/>
    </location>
</feature>
<protein>
    <recommendedName>
        <fullName evidence="3">Peptidase A2 domain-containing protein</fullName>
    </recommendedName>
</protein>
<dbReference type="EMBL" id="BAABDK010000016">
    <property type="protein sequence ID" value="GAA4034199.1"/>
    <property type="molecule type" value="Genomic_DNA"/>
</dbReference>
<evidence type="ECO:0000259" key="3">
    <source>
        <dbReference type="PROSITE" id="PS50175"/>
    </source>
</evidence>
<evidence type="ECO:0000256" key="1">
    <source>
        <dbReference type="ARBA" id="ARBA00022801"/>
    </source>
</evidence>
<dbReference type="Gene3D" id="2.40.70.10">
    <property type="entry name" value="Acid Proteases"/>
    <property type="match status" value="2"/>
</dbReference>
<dbReference type="Pfam" id="PF13650">
    <property type="entry name" value="Asp_protease_2"/>
    <property type="match status" value="1"/>
</dbReference>
<proteinExistence type="predicted"/>
<dbReference type="SUPFAM" id="SSF50630">
    <property type="entry name" value="Acid proteases"/>
    <property type="match status" value="1"/>
</dbReference>
<dbReference type="InterPro" id="IPR041489">
    <property type="entry name" value="PDZ_6"/>
</dbReference>
<dbReference type="SUPFAM" id="SSF50156">
    <property type="entry name" value="PDZ domain-like"/>
    <property type="match status" value="1"/>
</dbReference>
<keyword evidence="1" id="KW-0378">Hydrolase</keyword>
<dbReference type="Gene3D" id="2.30.42.10">
    <property type="match status" value="1"/>
</dbReference>
<dbReference type="RefSeq" id="WP_345053167.1">
    <property type="nucleotide sequence ID" value="NZ_BAABDK010000016.1"/>
</dbReference>
<feature type="signal peptide" evidence="2">
    <location>
        <begin position="1"/>
        <end position="27"/>
    </location>
</feature>
<dbReference type="InterPro" id="IPR036034">
    <property type="entry name" value="PDZ_sf"/>
</dbReference>
<dbReference type="PROSITE" id="PS50175">
    <property type="entry name" value="ASP_PROT_RETROV"/>
    <property type="match status" value="1"/>
</dbReference>
<evidence type="ECO:0000256" key="2">
    <source>
        <dbReference type="SAM" id="SignalP"/>
    </source>
</evidence>
<dbReference type="CDD" id="cd05483">
    <property type="entry name" value="retropepsin_like_bacteria"/>
    <property type="match status" value="1"/>
</dbReference>
<organism evidence="4 5">
    <name type="scientific">Hymenobacter glaciei</name>
    <dbReference type="NCBI Taxonomy" id="877209"/>
    <lineage>
        <taxon>Bacteria</taxon>
        <taxon>Pseudomonadati</taxon>
        <taxon>Bacteroidota</taxon>
        <taxon>Cytophagia</taxon>
        <taxon>Cytophagales</taxon>
        <taxon>Hymenobacteraceae</taxon>
        <taxon>Hymenobacter</taxon>
    </lineage>
</organism>
<comment type="caution">
    <text evidence="4">The sequence shown here is derived from an EMBL/GenBank/DDBJ whole genome shotgun (WGS) entry which is preliminary data.</text>
</comment>
<evidence type="ECO:0000313" key="4">
    <source>
        <dbReference type="EMBL" id="GAA4034199.1"/>
    </source>
</evidence>
<reference evidence="5" key="1">
    <citation type="journal article" date="2019" name="Int. J. Syst. Evol. Microbiol.">
        <title>The Global Catalogue of Microorganisms (GCM) 10K type strain sequencing project: providing services to taxonomists for standard genome sequencing and annotation.</title>
        <authorList>
            <consortium name="The Broad Institute Genomics Platform"/>
            <consortium name="The Broad Institute Genome Sequencing Center for Infectious Disease"/>
            <person name="Wu L."/>
            <person name="Ma J."/>
        </authorList>
    </citation>
    <scope>NUCLEOTIDE SEQUENCE [LARGE SCALE GENOMIC DNA]</scope>
    <source>
        <strain evidence="5">JCM 17225</strain>
    </source>
</reference>
<gene>
    <name evidence="4" type="ORF">GCM10022409_18180</name>
</gene>
<evidence type="ECO:0000313" key="5">
    <source>
        <dbReference type="Proteomes" id="UP001501469"/>
    </source>
</evidence>
<dbReference type="InterPro" id="IPR001995">
    <property type="entry name" value="Peptidase_A2_cat"/>
</dbReference>
<dbReference type="InterPro" id="IPR001969">
    <property type="entry name" value="Aspartic_peptidase_AS"/>
</dbReference>
<keyword evidence="2" id="KW-0732">Signal</keyword>
<feature type="domain" description="Peptidase A2" evidence="3">
    <location>
        <begin position="69"/>
        <end position="106"/>
    </location>
</feature>
<dbReference type="PROSITE" id="PS00141">
    <property type="entry name" value="ASP_PROTEASE"/>
    <property type="match status" value="1"/>
</dbReference>
<dbReference type="Proteomes" id="UP001501469">
    <property type="component" value="Unassembled WGS sequence"/>
</dbReference>
<dbReference type="InterPro" id="IPR034122">
    <property type="entry name" value="Retropepsin-like_bacterial"/>
</dbReference>
<name>A0ABP7U1I6_9BACT</name>
<accession>A0ABP7U1I6</accession>